<name>A0AAV2TZK6_CALDB</name>
<proteinExistence type="inferred from homology"/>
<dbReference type="Gene3D" id="1.10.555.10">
    <property type="entry name" value="Rho GTPase activation protein"/>
    <property type="match status" value="1"/>
</dbReference>
<evidence type="ECO:0000256" key="2">
    <source>
        <dbReference type="SAM" id="Coils"/>
    </source>
</evidence>
<dbReference type="SMART" id="SM00324">
    <property type="entry name" value="RhoGAP"/>
    <property type="match status" value="1"/>
</dbReference>
<gene>
    <name evidence="5" type="ORF">CDAUBV1_LOCUS16785</name>
</gene>
<sequence length="1116" mass="124274">MMVMEKFMKKFNTNLPPKKKLPRVSSVPLQSGTSSITFGVSLQEINERDKTDIPLVVMDIFDFLLNYHGLEAEGIFRVNGNSRTVDALRTMMDENGANWRISELSYLASESERVVDIFSVASLLKLYLRELPEGLIPADITQSFVEVLGETRNDKSACFSELERLITQLPAPNYTLLQHLCQFLYRVWGLRTINKMSSEALGIVFGPNVFRVSQQSGNILEQSTANRVMTLLIENADHLFRMNAPSCASVTQTCSSDPLDIDDFARMNNESGPEVNTGRKLSDEDLNRQNSSGTESLSQSTTLGDFDGQTIGILRRFPFPSEVPVDRMAACSMDSNSGWDPNEFSAGLVAALRACIEEHVFHSFRASSDLYCSSVENDDILTNCPDGTRPYSQDSQDYLDQGTSTPPARSAINNDLQENDLRPAQTQSNSVFSVSTESVQQSDKILDLTQRLHQIKARIRDYERNFEGEWGHKPSTVEKRADAKMCELSENLTEIRAALRRLKSCSAQPLLGVNSEIPKFPVRTDKSNLDTQEARGSLKSASIKMSGKLASDRSSQIVSSRTVSSDEVNTLPFRETSGSLRTASLKAFEDTNKLGSSFDWDPLKWPNRRDSAGGGPTSQTLPANAPQHPTGYPLKSRMPLCKAEPTLQETYAVLVHRLAEKRCCANRPESLELMTPKQVEAEKLALQKALLYFESLHGRPKGREERLIMRPLYDRYRAVKRLLNKNQHSDQATAGTSPAASDGVKTNEANDRAFVASDGDLIPRGKLRNHNLCDTEPYEKFRYFDFRDSDLARSNLSELKSSSAYSNFGHAIDSDKAQAHSRSNACKPDGNSAPRCSHRSASSGVPGKLENTGVYNGLESGDEEKGTHMPSTSVEQWGRTGNWQSGGSTVNPELHETNQPEESSGGCEWFGSFGPSRKRSDAVQKKGWKHDELEANYGDRSPDSRSVESDTPSGHQGERCQPSYSSLASGTTRRSKAMTNVEARLKRDMGGAKESTIEHCPQQVEQIGPHNRCMVSSPSELLSTGKWSISDSRPSLSSNLADMTLLELKSELQVVRDSKRQLQKTLKDFEHEFLQATGHKVERSDRLCMRAEYNQYKLLKTRLIQLESEINSRTSE</sequence>
<dbReference type="EMBL" id="CAXLJL010000889">
    <property type="protein sequence ID" value="CAL5141556.1"/>
    <property type="molecule type" value="Genomic_DNA"/>
</dbReference>
<evidence type="ECO:0000256" key="3">
    <source>
        <dbReference type="SAM" id="MobiDB-lite"/>
    </source>
</evidence>
<feature type="domain" description="Rho-GAP" evidence="4">
    <location>
        <begin position="40"/>
        <end position="240"/>
    </location>
</feature>
<keyword evidence="2" id="KW-0175">Coiled coil</keyword>
<dbReference type="PANTHER" id="PTHR15904:SF17">
    <property type="entry name" value="RHO-GAP DOMAIN-CONTAINING PROTEIN"/>
    <property type="match status" value="1"/>
</dbReference>
<dbReference type="Pfam" id="PF00620">
    <property type="entry name" value="RhoGAP"/>
    <property type="match status" value="1"/>
</dbReference>
<feature type="compositionally biased region" description="Polar residues" evidence="3">
    <location>
        <begin position="962"/>
        <end position="972"/>
    </location>
</feature>
<dbReference type="Pfam" id="PF26116">
    <property type="entry name" value="FAM13A"/>
    <property type="match status" value="1"/>
</dbReference>
<reference evidence="5" key="1">
    <citation type="submission" date="2024-06" db="EMBL/GenBank/DDBJ databases">
        <authorList>
            <person name="Liu X."/>
            <person name="Lenzi L."/>
            <person name="Haldenby T S."/>
            <person name="Uol C."/>
        </authorList>
    </citation>
    <scope>NUCLEOTIDE SEQUENCE</scope>
</reference>
<feature type="region of interest" description="Disordered" evidence="3">
    <location>
        <begin position="261"/>
        <end position="302"/>
    </location>
</feature>
<feature type="region of interest" description="Disordered" evidence="3">
    <location>
        <begin position="815"/>
        <end position="977"/>
    </location>
</feature>
<organism evidence="5 6">
    <name type="scientific">Calicophoron daubneyi</name>
    <name type="common">Rumen fluke</name>
    <name type="synonym">Paramphistomum daubneyi</name>
    <dbReference type="NCBI Taxonomy" id="300641"/>
    <lineage>
        <taxon>Eukaryota</taxon>
        <taxon>Metazoa</taxon>
        <taxon>Spiralia</taxon>
        <taxon>Lophotrochozoa</taxon>
        <taxon>Platyhelminthes</taxon>
        <taxon>Trematoda</taxon>
        <taxon>Digenea</taxon>
        <taxon>Plagiorchiida</taxon>
        <taxon>Pronocephalata</taxon>
        <taxon>Paramphistomoidea</taxon>
        <taxon>Paramphistomidae</taxon>
        <taxon>Calicophoron</taxon>
    </lineage>
</organism>
<feature type="region of interest" description="Disordered" evidence="3">
    <location>
        <begin position="725"/>
        <end position="750"/>
    </location>
</feature>
<dbReference type="GO" id="GO:0007165">
    <property type="term" value="P:signal transduction"/>
    <property type="evidence" value="ECO:0007669"/>
    <property type="project" value="InterPro"/>
</dbReference>
<feature type="region of interest" description="Disordered" evidence="3">
    <location>
        <begin position="599"/>
        <end position="630"/>
    </location>
</feature>
<dbReference type="Proteomes" id="UP001497525">
    <property type="component" value="Unassembled WGS sequence"/>
</dbReference>
<protein>
    <recommendedName>
        <fullName evidence="4">Rho-GAP domain-containing protein</fullName>
    </recommendedName>
</protein>
<dbReference type="PROSITE" id="PS50238">
    <property type="entry name" value="RHOGAP"/>
    <property type="match status" value="1"/>
</dbReference>
<dbReference type="AlphaFoldDB" id="A0AAV2TZK6"/>
<feature type="compositionally biased region" description="Polar residues" evidence="3">
    <location>
        <begin position="869"/>
        <end position="891"/>
    </location>
</feature>
<dbReference type="PANTHER" id="PTHR15904">
    <property type="entry name" value="FAM13"/>
    <property type="match status" value="1"/>
</dbReference>
<feature type="region of interest" description="Disordered" evidence="3">
    <location>
        <begin position="522"/>
        <end position="570"/>
    </location>
</feature>
<feature type="compositionally biased region" description="Polar residues" evidence="3">
    <location>
        <begin position="288"/>
        <end position="302"/>
    </location>
</feature>
<evidence type="ECO:0000259" key="4">
    <source>
        <dbReference type="PROSITE" id="PS50238"/>
    </source>
</evidence>
<dbReference type="InterPro" id="IPR008936">
    <property type="entry name" value="Rho_GTPase_activation_prot"/>
</dbReference>
<dbReference type="SUPFAM" id="SSF48350">
    <property type="entry name" value="GTPase activation domain, GAP"/>
    <property type="match status" value="1"/>
</dbReference>
<feature type="compositionally biased region" description="Low complexity" evidence="3">
    <location>
        <begin position="553"/>
        <end position="565"/>
    </location>
</feature>
<dbReference type="InterPro" id="IPR039102">
    <property type="entry name" value="FAM13"/>
</dbReference>
<evidence type="ECO:0000313" key="6">
    <source>
        <dbReference type="Proteomes" id="UP001497525"/>
    </source>
</evidence>
<feature type="region of interest" description="Disordered" evidence="3">
    <location>
        <begin position="383"/>
        <end position="412"/>
    </location>
</feature>
<evidence type="ECO:0000313" key="5">
    <source>
        <dbReference type="EMBL" id="CAL5141556.1"/>
    </source>
</evidence>
<dbReference type="InterPro" id="IPR059029">
    <property type="entry name" value="FAM13A_dom"/>
</dbReference>
<feature type="compositionally biased region" description="Basic and acidic residues" evidence="3">
    <location>
        <begin position="918"/>
        <end position="933"/>
    </location>
</feature>
<evidence type="ECO:0000256" key="1">
    <source>
        <dbReference type="ARBA" id="ARBA00007549"/>
    </source>
</evidence>
<dbReference type="InterPro" id="IPR000198">
    <property type="entry name" value="RhoGAP_dom"/>
</dbReference>
<accession>A0AAV2TZK6</accession>
<feature type="coiled-coil region" evidence="2">
    <location>
        <begin position="1045"/>
        <end position="1109"/>
    </location>
</feature>
<comment type="similarity">
    <text evidence="1">Belongs to the FAM13 family.</text>
</comment>
<feature type="compositionally biased region" description="Polar residues" evidence="3">
    <location>
        <begin position="725"/>
        <end position="739"/>
    </location>
</feature>
<comment type="caution">
    <text evidence="5">The sequence shown here is derived from an EMBL/GenBank/DDBJ whole genome shotgun (WGS) entry which is preliminary data.</text>
</comment>
<feature type="compositionally biased region" description="Polar residues" evidence="3">
    <location>
        <begin position="390"/>
        <end position="412"/>
    </location>
</feature>